<dbReference type="InterPro" id="IPR051266">
    <property type="entry name" value="CLCR"/>
</dbReference>
<dbReference type="AlphaFoldDB" id="A0A0B5D2H5"/>
<dbReference type="EMBL" id="CP005286">
    <property type="protein sequence ID" value="AJE33100.1"/>
    <property type="molecule type" value="Genomic_DNA"/>
</dbReference>
<dbReference type="PROSITE" id="PS50234">
    <property type="entry name" value="VWFA"/>
    <property type="match status" value="1"/>
</dbReference>
<dbReference type="OrthoDB" id="3170630at2"/>
<feature type="domain" description="VWFA" evidence="2">
    <location>
        <begin position="350"/>
        <end position="536"/>
    </location>
</feature>
<accession>A0A0B5D2H5</accession>
<keyword evidence="1" id="KW-0732">Signal</keyword>
<keyword evidence="4" id="KW-1185">Reference proteome</keyword>
<dbReference type="PANTHER" id="PTHR10579:SF43">
    <property type="entry name" value="ZINC FINGER (C3HC4-TYPE RING FINGER) FAMILY PROTEIN"/>
    <property type="match status" value="1"/>
</dbReference>
<dbReference type="STRING" id="1223515.B842_06255"/>
<evidence type="ECO:0000313" key="4">
    <source>
        <dbReference type="Proteomes" id="UP000031524"/>
    </source>
</evidence>
<feature type="chain" id="PRO_5038630707" description="VWFA domain-containing protein" evidence="1">
    <location>
        <begin position="21"/>
        <end position="536"/>
    </location>
</feature>
<dbReference type="RefSeq" id="WP_040085771.1">
    <property type="nucleotide sequence ID" value="NZ_BCSU01000002.1"/>
</dbReference>
<evidence type="ECO:0000256" key="1">
    <source>
        <dbReference type="SAM" id="SignalP"/>
    </source>
</evidence>
<dbReference type="SUPFAM" id="SSF53850">
    <property type="entry name" value="Periplasmic binding protein-like II"/>
    <property type="match status" value="1"/>
</dbReference>
<dbReference type="Proteomes" id="UP000031524">
    <property type="component" value="Chromosome"/>
</dbReference>
<organism evidence="3 4">
    <name type="scientific">Corynebacterium humireducens NBRC 106098 = DSM 45392</name>
    <dbReference type="NCBI Taxonomy" id="1223515"/>
    <lineage>
        <taxon>Bacteria</taxon>
        <taxon>Bacillati</taxon>
        <taxon>Actinomycetota</taxon>
        <taxon>Actinomycetes</taxon>
        <taxon>Mycobacteriales</taxon>
        <taxon>Corynebacteriaceae</taxon>
        <taxon>Corynebacterium</taxon>
    </lineage>
</organism>
<dbReference type="Pfam" id="PF00092">
    <property type="entry name" value="VWA"/>
    <property type="match status" value="1"/>
</dbReference>
<evidence type="ECO:0000259" key="2">
    <source>
        <dbReference type="PROSITE" id="PS50234"/>
    </source>
</evidence>
<feature type="signal peptide" evidence="1">
    <location>
        <begin position="1"/>
        <end position="20"/>
    </location>
</feature>
<dbReference type="SUPFAM" id="SSF53300">
    <property type="entry name" value="vWA-like"/>
    <property type="match status" value="1"/>
</dbReference>
<name>A0A0B5D2H5_9CORY</name>
<evidence type="ECO:0000313" key="3">
    <source>
        <dbReference type="EMBL" id="AJE33100.1"/>
    </source>
</evidence>
<dbReference type="SMART" id="SM00327">
    <property type="entry name" value="VWA"/>
    <property type="match status" value="1"/>
</dbReference>
<gene>
    <name evidence="3" type="ORF">B842_06255</name>
</gene>
<dbReference type="PANTHER" id="PTHR10579">
    <property type="entry name" value="CALCIUM-ACTIVATED CHLORIDE CHANNEL REGULATOR"/>
    <property type="match status" value="1"/>
</dbReference>
<proteinExistence type="predicted"/>
<dbReference type="PROSITE" id="PS51257">
    <property type="entry name" value="PROKAR_LIPOPROTEIN"/>
    <property type="match status" value="1"/>
</dbReference>
<dbReference type="InterPro" id="IPR002035">
    <property type="entry name" value="VWF_A"/>
</dbReference>
<reference evidence="3 4" key="1">
    <citation type="submission" date="2013-04" db="EMBL/GenBank/DDBJ databases">
        <title>Complete genome sequence of Corynebacterium humireducens DSM 45392(T), isolated from a wastewater-fed microbial fuel cell.</title>
        <authorList>
            <person name="Ruckert C."/>
            <person name="Albersmeier A."/>
            <person name="Kalinowski J."/>
        </authorList>
    </citation>
    <scope>NUCLEOTIDE SEQUENCE [LARGE SCALE GENOMIC DNA]</scope>
    <source>
        <strain evidence="4">MFC-5</strain>
    </source>
</reference>
<dbReference type="HOGENOM" id="CLU_029847_1_0_11"/>
<dbReference type="Gene3D" id="3.40.50.410">
    <property type="entry name" value="von Willebrand factor, type A domain"/>
    <property type="match status" value="1"/>
</dbReference>
<dbReference type="InterPro" id="IPR036465">
    <property type="entry name" value="vWFA_dom_sf"/>
</dbReference>
<dbReference type="CDD" id="cd00198">
    <property type="entry name" value="vWFA"/>
    <property type="match status" value="1"/>
</dbReference>
<dbReference type="KEGG" id="chm:B842_06255"/>
<protein>
    <recommendedName>
        <fullName evidence="2">VWFA domain-containing protein</fullName>
    </recommendedName>
</protein>
<sequence>MTRRTLSTLVALILSLGLVACGDSVSLPGGDSPDRPGRSGLSDLDDTPLRIVAATELEDLQPVIEDAADDLGFPIELSFPAGTLDNSQSLLDGAFDQQHDATWFATNRYVDILGASSKLADSTPIGHSPVAFGITSSKAAELGWDSRQPTWAEIAETAADGQVTFGMTDPSASNSGFSALVSVATALSDTGSALTSADIDWISPQLQGFFSGQTLTSGSSGWLTETWLADRSRADALINYESVLHTLVQEHPDVSVIVPADGVVSADYPLSTLAAPAQPQAREKVAALSGWLLDRPEVLTDSFRRPVDRGAELPAELDVPLLIELPFPANRTITDQLVAAFHNELRTPGDTVFILDTSGSMEGERLALLKDTMRSLIDGSARGAAGGVGFRDRERLTLLPFADEPATPLTLRFSTTDPAPADQLTGEVDGLVAEGATAIYSALMEAYGRVDAREGSIPSIVLMSDGEVTAGAGLAEFRAFHAGLRGPAADIPVFVILYGEANVAEMTAIAEMTGGKVFDALDGDLDSAFKEIRGYQ</sequence>